<evidence type="ECO:0000256" key="1">
    <source>
        <dbReference type="SAM" id="SignalP"/>
    </source>
</evidence>
<reference evidence="2" key="1">
    <citation type="submission" date="2023-04" db="EMBL/GenBank/DDBJ databases">
        <title>Sphingomonas sp. MAHUQ-71 isolated from rice field.</title>
        <authorList>
            <person name="Huq M.A."/>
        </authorList>
    </citation>
    <scope>NUCLEOTIDE SEQUENCE</scope>
    <source>
        <strain evidence="2">MAHUQ-71</strain>
    </source>
</reference>
<proteinExistence type="predicted"/>
<feature type="signal peptide" evidence="1">
    <location>
        <begin position="1"/>
        <end position="20"/>
    </location>
</feature>
<dbReference type="Proteomes" id="UP001160625">
    <property type="component" value="Unassembled WGS sequence"/>
</dbReference>
<evidence type="ECO:0000313" key="2">
    <source>
        <dbReference type="EMBL" id="MDH7639947.1"/>
    </source>
</evidence>
<keyword evidence="3" id="KW-1185">Reference proteome</keyword>
<gene>
    <name evidence="2" type="ORF">QGN17_14520</name>
</gene>
<accession>A0ABT6N4D5</accession>
<feature type="chain" id="PRO_5045958424" evidence="1">
    <location>
        <begin position="21"/>
        <end position="218"/>
    </location>
</feature>
<comment type="caution">
    <text evidence="2">The sequence shown here is derived from an EMBL/GenBank/DDBJ whole genome shotgun (WGS) entry which is preliminary data.</text>
</comment>
<evidence type="ECO:0000313" key="3">
    <source>
        <dbReference type="Proteomes" id="UP001160625"/>
    </source>
</evidence>
<name>A0ABT6N4D5_9SPHN</name>
<organism evidence="2 3">
    <name type="scientific">Sphingomonas oryzagri</name>
    <dbReference type="NCBI Taxonomy" id="3042314"/>
    <lineage>
        <taxon>Bacteria</taxon>
        <taxon>Pseudomonadati</taxon>
        <taxon>Pseudomonadota</taxon>
        <taxon>Alphaproteobacteria</taxon>
        <taxon>Sphingomonadales</taxon>
        <taxon>Sphingomonadaceae</taxon>
        <taxon>Sphingomonas</taxon>
    </lineage>
</organism>
<keyword evidence="1" id="KW-0732">Signal</keyword>
<dbReference type="EMBL" id="JARYGZ010000002">
    <property type="protein sequence ID" value="MDH7639947.1"/>
    <property type="molecule type" value="Genomic_DNA"/>
</dbReference>
<dbReference type="RefSeq" id="WP_281045313.1">
    <property type="nucleotide sequence ID" value="NZ_JARYGZ010000002.1"/>
</dbReference>
<protein>
    <submittedName>
        <fullName evidence="2">Uncharacterized protein</fullName>
    </submittedName>
</protein>
<sequence length="218" mass="23313">MIRVWVASIASIITAASAGAQTPTAPAPACELHVWPAERFNARTTGWGVGFGLIGALADSAGHADGDAQRRTSLSSALDSPGQTAALNSLALADLLKQQPATVILHDAPLERHSVNDIKTRRATSSSPCYSELIVADVLYQKAAMYGRSLKTLFIYRQFGDAPEAKRIYKSWGGNGLKIFPPKPGDDIQAANDELVSVFKADFEEFARNEVAAQTATR</sequence>